<evidence type="ECO:0000256" key="1">
    <source>
        <dbReference type="SAM" id="SignalP"/>
    </source>
</evidence>
<feature type="signal peptide" evidence="1">
    <location>
        <begin position="1"/>
        <end position="19"/>
    </location>
</feature>
<feature type="chain" id="PRO_5030062725" evidence="1">
    <location>
        <begin position="20"/>
        <end position="354"/>
    </location>
</feature>
<protein>
    <submittedName>
        <fullName evidence="2">Uncharacterized protein</fullName>
    </submittedName>
</protein>
<accession>A0A316R0M0</accession>
<dbReference type="Proteomes" id="UP000262954">
    <property type="component" value="Unassembled WGS sequence"/>
</dbReference>
<name>A0A316R0M0_9BACT</name>
<dbReference type="EMBL" id="DNWC01000003">
    <property type="protein sequence ID" value="HBJ07380.1"/>
    <property type="molecule type" value="Genomic_DNA"/>
</dbReference>
<evidence type="ECO:0000313" key="3">
    <source>
        <dbReference type="Proteomes" id="UP000262954"/>
    </source>
</evidence>
<organism evidence="2 3">
    <name type="scientific">Coprobacter fastidiosus</name>
    <dbReference type="NCBI Taxonomy" id="1099853"/>
    <lineage>
        <taxon>Bacteria</taxon>
        <taxon>Pseudomonadati</taxon>
        <taxon>Bacteroidota</taxon>
        <taxon>Bacteroidia</taxon>
        <taxon>Bacteroidales</taxon>
        <taxon>Barnesiellaceae</taxon>
        <taxon>Coprobacter</taxon>
    </lineage>
</organism>
<dbReference type="AlphaFoldDB" id="A0A316R0M0"/>
<dbReference type="RefSeq" id="WP_022390280.1">
    <property type="nucleotide sequence ID" value="NZ_CAUAJF010000012.1"/>
</dbReference>
<proteinExistence type="predicted"/>
<reference evidence="2 3" key="1">
    <citation type="journal article" date="2018" name="Nat. Biotechnol.">
        <title>A standardized bacterial taxonomy based on genome phylogeny substantially revises the tree of life.</title>
        <authorList>
            <person name="Parks D.H."/>
            <person name="Chuvochina M."/>
            <person name="Waite D.W."/>
            <person name="Rinke C."/>
            <person name="Skarshewski A."/>
            <person name="Chaumeil P.A."/>
            <person name="Hugenholtz P."/>
        </authorList>
    </citation>
    <scope>NUCLEOTIDE SEQUENCE [LARGE SCALE GENOMIC DNA]</scope>
    <source>
        <strain evidence="2">UBA11482</strain>
    </source>
</reference>
<evidence type="ECO:0000313" key="2">
    <source>
        <dbReference type="EMBL" id="HBJ07380.1"/>
    </source>
</evidence>
<keyword evidence="1" id="KW-0732">Signal</keyword>
<comment type="caution">
    <text evidence="2">The sequence shown here is derived from an EMBL/GenBank/DDBJ whole genome shotgun (WGS) entry which is preliminary data.</text>
</comment>
<gene>
    <name evidence="2" type="ORF">DDY73_00090</name>
</gene>
<sequence>MRKILLLSLLFILPFCAYAQFGLISNAVSKSKQKKIAKQKTLLIQRYLQLDTIIGDTLSILRVPQDELNKVLDSKVATRIFRLQKDLDTENKKYHENKDVALNNISDDLFLLGIIDNGWDISYYQRERDAYDKYQKVRESEKKKKLVLEKARQDSLKKARIALGELQRKERLLRQDSINKIAAQKADSLALVENPYLYLSRAMEDVAPHRQFTVFYGIDLDFAMPRLSMFLQGDLMKLTPVDFKAVQSGVMEKYEPRISTEKEYLNVRYYIKKEGKHNNITRCEIVGTADLAVRLYIHFWPQKLKLGGYKQGEIAHYEYLGDRVSLYGISPNMYKIIITSGNVKIDYYKNFHIK</sequence>